<keyword evidence="1" id="KW-0732">Signal</keyword>
<gene>
    <name evidence="3" type="ORF">RGE70_03135</name>
</gene>
<evidence type="ECO:0000256" key="1">
    <source>
        <dbReference type="SAM" id="SignalP"/>
    </source>
</evidence>
<protein>
    <submittedName>
        <fullName evidence="3">MBL fold metallo-hydrolase</fullName>
    </submittedName>
</protein>
<proteinExistence type="predicted"/>
<dbReference type="Gene3D" id="3.60.15.10">
    <property type="entry name" value="Ribonuclease Z/Hydroxyacylglutathione hydrolase-like"/>
    <property type="match status" value="1"/>
</dbReference>
<dbReference type="EMBL" id="CP136522">
    <property type="protein sequence ID" value="WOT05838.1"/>
    <property type="molecule type" value="Genomic_DNA"/>
</dbReference>
<dbReference type="PROSITE" id="PS51257">
    <property type="entry name" value="PROKAR_LIPOPROTEIN"/>
    <property type="match status" value="1"/>
</dbReference>
<dbReference type="Proteomes" id="UP001529491">
    <property type="component" value="Chromosome"/>
</dbReference>
<dbReference type="RefSeq" id="WP_310470101.1">
    <property type="nucleotide sequence ID" value="NZ_CP136522.1"/>
</dbReference>
<feature type="signal peptide" evidence="1">
    <location>
        <begin position="1"/>
        <end position="20"/>
    </location>
</feature>
<name>A0ABZ0K1U2_9GAMM</name>
<evidence type="ECO:0000259" key="2">
    <source>
        <dbReference type="Pfam" id="PF00753"/>
    </source>
</evidence>
<dbReference type="Pfam" id="PF00753">
    <property type="entry name" value="Lactamase_B"/>
    <property type="match status" value="1"/>
</dbReference>
<reference evidence="3 4" key="1">
    <citation type="submission" date="2023-10" db="EMBL/GenBank/DDBJ databases">
        <title>Complete genome sequence of Shewanella sp. DAU334.</title>
        <authorList>
            <person name="Lee Y.-S."/>
            <person name="Jeong H.-R."/>
            <person name="Hwang E.-J."/>
            <person name="Choi Y.-L."/>
            <person name="Kim G.-D."/>
        </authorList>
    </citation>
    <scope>NUCLEOTIDE SEQUENCE [LARGE SCALE GENOMIC DNA]</scope>
    <source>
        <strain evidence="3 4">DAU334</strain>
    </source>
</reference>
<evidence type="ECO:0000313" key="4">
    <source>
        <dbReference type="Proteomes" id="UP001529491"/>
    </source>
</evidence>
<sequence length="260" mass="28020">MFKKAVLGTVLAIVAGGACAGSFDVNELKTLKVHSYISDKGSNSHILEGDKKLVLLDFSSDPVSAKELSDYIAKLDKPVSKVIVSHVHPDGPHHAAVPASAAYAPIYTFIDTKAQLEKAGLHKNTTINPIAVGKLTVAGVEVDITKGAQGTVKLSSVEEGLLWSHHSMYIGFHMPDISGKYVQMLNEYRKADYQLYIGGHGLAAGADAPDIFEKYQKDCAKAIASSKTAEEAKEKIVAKYANWHGGFMLDMILPYAYKGK</sequence>
<dbReference type="InterPro" id="IPR036866">
    <property type="entry name" value="RibonucZ/Hydroxyglut_hydro"/>
</dbReference>
<keyword evidence="4" id="KW-1185">Reference proteome</keyword>
<organism evidence="3 4">
    <name type="scientific">Shewanella youngdeokensis</name>
    <dbReference type="NCBI Taxonomy" id="2999068"/>
    <lineage>
        <taxon>Bacteria</taxon>
        <taxon>Pseudomonadati</taxon>
        <taxon>Pseudomonadota</taxon>
        <taxon>Gammaproteobacteria</taxon>
        <taxon>Alteromonadales</taxon>
        <taxon>Shewanellaceae</taxon>
        <taxon>Shewanella</taxon>
    </lineage>
</organism>
<evidence type="ECO:0000313" key="3">
    <source>
        <dbReference type="EMBL" id="WOT05838.1"/>
    </source>
</evidence>
<feature type="chain" id="PRO_5045741511" evidence="1">
    <location>
        <begin position="21"/>
        <end position="260"/>
    </location>
</feature>
<accession>A0ABZ0K1U2</accession>
<feature type="domain" description="Metallo-beta-lactamase" evidence="2">
    <location>
        <begin position="41"/>
        <end position="90"/>
    </location>
</feature>
<dbReference type="SUPFAM" id="SSF56281">
    <property type="entry name" value="Metallo-hydrolase/oxidoreductase"/>
    <property type="match status" value="1"/>
</dbReference>
<dbReference type="InterPro" id="IPR001279">
    <property type="entry name" value="Metallo-B-lactamas"/>
</dbReference>